<dbReference type="InterPro" id="IPR029442">
    <property type="entry name" value="GyrI-like"/>
</dbReference>
<dbReference type="Gene3D" id="3.30.530.20">
    <property type="match status" value="1"/>
</dbReference>
<dbReference type="InterPro" id="IPR019587">
    <property type="entry name" value="Polyketide_cyclase/dehydratase"/>
</dbReference>
<dbReference type="InterPro" id="IPR010499">
    <property type="entry name" value="AraC_E-bd"/>
</dbReference>
<dbReference type="EMBL" id="UOFA01000007">
    <property type="protein sequence ID" value="VAW43677.1"/>
    <property type="molecule type" value="Genomic_DNA"/>
</dbReference>
<protein>
    <recommendedName>
        <fullName evidence="2">AraC effector-binding domain-containing protein</fullName>
    </recommendedName>
</protein>
<sequence length="337" mass="37844">MRVFKYLFFALLFLVMVFFAYGFFFLDDKVQVSRSITIDRPANKVFKAVNSMHHFNKWSPWAKLDPEAKYQFAGPEYGVDSQMSWQGNEEVGNGKQTIIESVPNEMVKAELYFDGQGDGPSWATYQIKDTGNSSEVSWVFDADFKGNILNRYFGMMMDGMLGPQYAAGLQNLKTLVEAQPVYDFSGFSIEDVDSQNVLYVSTSGNTNEDMSQVMGDAYTKLTEFMGANDINFGGMPLAITRSWENSVWEFDAAIPVDLTSLEGDTGDIQLGQTYAGKAVKYIQKGSYDLGEASYALLDAYIEESELMRNGEPWEVYANDPASIPESEILTLIYQPIK</sequence>
<reference evidence="3" key="1">
    <citation type="submission" date="2018-06" db="EMBL/GenBank/DDBJ databases">
        <authorList>
            <person name="Zhirakovskaya E."/>
        </authorList>
    </citation>
    <scope>NUCLEOTIDE SEQUENCE</scope>
</reference>
<dbReference type="AlphaFoldDB" id="A0A3B0VZ44"/>
<keyword evidence="1" id="KW-0812">Transmembrane</keyword>
<evidence type="ECO:0000259" key="2">
    <source>
        <dbReference type="SMART" id="SM00871"/>
    </source>
</evidence>
<feature type="transmembrane region" description="Helical" evidence="1">
    <location>
        <begin position="6"/>
        <end position="26"/>
    </location>
</feature>
<dbReference type="Pfam" id="PF10604">
    <property type="entry name" value="Polyketide_cyc2"/>
    <property type="match status" value="1"/>
</dbReference>
<name>A0A3B0VZ44_9ZZZZ</name>
<evidence type="ECO:0000256" key="1">
    <source>
        <dbReference type="SAM" id="Phobius"/>
    </source>
</evidence>
<evidence type="ECO:0000313" key="3">
    <source>
        <dbReference type="EMBL" id="VAW43677.1"/>
    </source>
</evidence>
<dbReference type="Pfam" id="PF06445">
    <property type="entry name" value="GyrI-like"/>
    <property type="match status" value="1"/>
</dbReference>
<dbReference type="SUPFAM" id="SSF55136">
    <property type="entry name" value="Probable bacterial effector-binding domain"/>
    <property type="match status" value="1"/>
</dbReference>
<accession>A0A3B0VZ44</accession>
<proteinExistence type="predicted"/>
<dbReference type="InterPro" id="IPR023393">
    <property type="entry name" value="START-like_dom_sf"/>
</dbReference>
<dbReference type="SUPFAM" id="SSF55961">
    <property type="entry name" value="Bet v1-like"/>
    <property type="match status" value="1"/>
</dbReference>
<keyword evidence="1" id="KW-0472">Membrane</keyword>
<organism evidence="3">
    <name type="scientific">hydrothermal vent metagenome</name>
    <dbReference type="NCBI Taxonomy" id="652676"/>
    <lineage>
        <taxon>unclassified sequences</taxon>
        <taxon>metagenomes</taxon>
        <taxon>ecological metagenomes</taxon>
    </lineage>
</organism>
<dbReference type="SMART" id="SM00871">
    <property type="entry name" value="AraC_E_bind"/>
    <property type="match status" value="1"/>
</dbReference>
<dbReference type="InterPro" id="IPR011256">
    <property type="entry name" value="Reg_factor_effector_dom_sf"/>
</dbReference>
<keyword evidence="1" id="KW-1133">Transmembrane helix</keyword>
<gene>
    <name evidence="3" type="ORF">MNBD_GAMMA02-1043</name>
</gene>
<feature type="domain" description="AraC effector-binding" evidence="2">
    <location>
        <begin position="185"/>
        <end position="337"/>
    </location>
</feature>
<dbReference type="Gene3D" id="3.20.80.10">
    <property type="entry name" value="Regulatory factor, effector binding domain"/>
    <property type="match status" value="1"/>
</dbReference>
<dbReference type="CDD" id="cd07818">
    <property type="entry name" value="SRPBCC_1"/>
    <property type="match status" value="1"/>
</dbReference>